<evidence type="ECO:0000313" key="6">
    <source>
        <dbReference type="Proteomes" id="UP000177701"/>
    </source>
</evidence>
<protein>
    <submittedName>
        <fullName evidence="5">Transketolase</fullName>
    </submittedName>
</protein>
<proteinExistence type="inferred from homology"/>
<comment type="cofactor">
    <cofactor evidence="1">
        <name>thiamine diphosphate</name>
        <dbReference type="ChEBI" id="CHEBI:58937"/>
    </cofactor>
</comment>
<dbReference type="Pfam" id="PF00456">
    <property type="entry name" value="Transketolase_N"/>
    <property type="match status" value="1"/>
</dbReference>
<organism evidence="5 6">
    <name type="scientific">Candidatus Sediminicultor quintus</name>
    <dbReference type="NCBI Taxonomy" id="1797291"/>
    <lineage>
        <taxon>Bacteria</taxon>
        <taxon>Pseudomonadati</taxon>
        <taxon>Atribacterota</taxon>
        <taxon>Candidatus Phoenicimicrobiia</taxon>
        <taxon>Candidatus Pheonicimicrobiales</taxon>
        <taxon>Candidatus Phoenicimicrobiaceae</taxon>
        <taxon>Candidatus Sediminicultor</taxon>
    </lineage>
</organism>
<accession>A0A1F5A951</accession>
<dbReference type="CDD" id="cd02012">
    <property type="entry name" value="TPP_TK"/>
    <property type="match status" value="1"/>
</dbReference>
<evidence type="ECO:0000259" key="4">
    <source>
        <dbReference type="Pfam" id="PF00456"/>
    </source>
</evidence>
<evidence type="ECO:0000256" key="1">
    <source>
        <dbReference type="ARBA" id="ARBA00001964"/>
    </source>
</evidence>
<dbReference type="PANTHER" id="PTHR47514">
    <property type="entry name" value="TRANSKETOLASE N-TERMINAL SECTION-RELATED"/>
    <property type="match status" value="1"/>
</dbReference>
<reference evidence="5 6" key="1">
    <citation type="journal article" date="2016" name="Nat. Commun.">
        <title>Thousands of microbial genomes shed light on interconnected biogeochemical processes in an aquifer system.</title>
        <authorList>
            <person name="Anantharaman K."/>
            <person name="Brown C.T."/>
            <person name="Hug L.A."/>
            <person name="Sharon I."/>
            <person name="Castelle C.J."/>
            <person name="Probst A.J."/>
            <person name="Thomas B.C."/>
            <person name="Singh A."/>
            <person name="Wilkins M.J."/>
            <person name="Karaoz U."/>
            <person name="Brodie E.L."/>
            <person name="Williams K.H."/>
            <person name="Hubbard S.S."/>
            <person name="Banfield J.F."/>
        </authorList>
    </citation>
    <scope>NUCLEOTIDE SEQUENCE [LARGE SCALE GENOMIC DNA]</scope>
</reference>
<evidence type="ECO:0000256" key="3">
    <source>
        <dbReference type="ARBA" id="ARBA00023052"/>
    </source>
</evidence>
<dbReference type="SUPFAM" id="SSF52518">
    <property type="entry name" value="Thiamin diphosphate-binding fold (THDP-binding)"/>
    <property type="match status" value="1"/>
</dbReference>
<dbReference type="InterPro" id="IPR005474">
    <property type="entry name" value="Transketolase_N"/>
</dbReference>
<evidence type="ECO:0000256" key="2">
    <source>
        <dbReference type="ARBA" id="ARBA00007131"/>
    </source>
</evidence>
<evidence type="ECO:0000313" key="5">
    <source>
        <dbReference type="EMBL" id="OGD15093.1"/>
    </source>
</evidence>
<dbReference type="EMBL" id="MEYH01000068">
    <property type="protein sequence ID" value="OGD15093.1"/>
    <property type="molecule type" value="Genomic_DNA"/>
</dbReference>
<gene>
    <name evidence="5" type="ORF">A2V47_02235</name>
</gene>
<dbReference type="Proteomes" id="UP000177701">
    <property type="component" value="Unassembled WGS sequence"/>
</dbReference>
<comment type="caution">
    <text evidence="5">The sequence shown here is derived from an EMBL/GenBank/DDBJ whole genome shotgun (WGS) entry which is preliminary data.</text>
</comment>
<dbReference type="AlphaFoldDB" id="A0A1F5A951"/>
<dbReference type="PANTHER" id="PTHR47514:SF1">
    <property type="entry name" value="TRANSKETOLASE N-TERMINAL SECTION-RELATED"/>
    <property type="match status" value="1"/>
</dbReference>
<sequence length="284" mass="31855">MLSQKELNQLERFATEIRLETLKEIKNLGFGHIGGAMSIVETLAVLYGKVMKINPKEPKWKDRDWLVVSKGHAGPSVYTALALKGYFPIEELMTLNKPKTNLPSHCDRNKTIGIDMTTGSLGQGMSTAIGIALGNRLDRRNSYTYLILGDGECDEGQVWEGALFAHHHKLDHLITFVDTNKKQLDGYTKDINDLGDIAQKFASFGWHTQDVNGADVAKIYEAIEKAKEIKEQPSVIILDTIKGQGIKFVEETMANHHMIFSTAEHKAAEKCIIELENRLKEYQV</sequence>
<feature type="domain" description="Transketolase N-terminal" evidence="4">
    <location>
        <begin position="12"/>
        <end position="264"/>
    </location>
</feature>
<name>A0A1F5A951_9BACT</name>
<comment type="similarity">
    <text evidence="2">Belongs to the transketolase family.</text>
</comment>
<dbReference type="Gene3D" id="3.40.50.970">
    <property type="match status" value="1"/>
</dbReference>
<dbReference type="STRING" id="1797291.A2V47_02235"/>
<dbReference type="InterPro" id="IPR029061">
    <property type="entry name" value="THDP-binding"/>
</dbReference>
<keyword evidence="3" id="KW-0786">Thiamine pyrophosphate</keyword>